<dbReference type="PROSITE" id="PS50893">
    <property type="entry name" value="ABC_TRANSPORTER_2"/>
    <property type="match status" value="1"/>
</dbReference>
<reference evidence="4 6" key="1">
    <citation type="submission" date="2020-05" db="EMBL/GenBank/DDBJ databases">
        <title>Characterization of novel class B3 metallo-beta-lactamase from novel Pseudomonas species.</title>
        <authorList>
            <person name="Yamada K."/>
            <person name="Aoki K."/>
            <person name="Ishii Y."/>
        </authorList>
    </citation>
    <scope>NUCLEOTIDE SEQUENCE [LARGE SCALE GENOMIC DNA]</scope>
    <source>
        <strain evidence="4 6">TUM18999</strain>
        <strain evidence="5 7">TUM20286</strain>
    </source>
</reference>
<dbReference type="SMART" id="SM00382">
    <property type="entry name" value="AAA"/>
    <property type="match status" value="1"/>
</dbReference>
<dbReference type="PROSITE" id="PS00211">
    <property type="entry name" value="ABC_TRANSPORTER_1"/>
    <property type="match status" value="1"/>
</dbReference>
<evidence type="ECO:0000313" key="6">
    <source>
        <dbReference type="Proteomes" id="UP000509383"/>
    </source>
</evidence>
<dbReference type="Pfam" id="PF00005">
    <property type="entry name" value="ABC_tran"/>
    <property type="match status" value="1"/>
</dbReference>
<dbReference type="RefSeq" id="WP_173176383.1">
    <property type="nucleotide sequence ID" value="NZ_AP023189.1"/>
</dbReference>
<dbReference type="Proteomes" id="UP001054892">
    <property type="component" value="Unassembled WGS sequence"/>
</dbReference>
<dbReference type="PANTHER" id="PTHR43038">
    <property type="entry name" value="ATP-BINDING CASSETTE, SUB-FAMILY H, MEMBER 1"/>
    <property type="match status" value="1"/>
</dbReference>
<dbReference type="EMBL" id="AP023189">
    <property type="protein sequence ID" value="BCG23328.1"/>
    <property type="molecule type" value="Genomic_DNA"/>
</dbReference>
<dbReference type="InterPro" id="IPR017871">
    <property type="entry name" value="ABC_transporter-like_CS"/>
</dbReference>
<accession>A0A6J4E1K1</accession>
<dbReference type="SUPFAM" id="SSF52540">
    <property type="entry name" value="P-loop containing nucleoside triphosphate hydrolases"/>
    <property type="match status" value="1"/>
</dbReference>
<sequence length="315" mass="34459">MNDGEAVIRARGLTKRFGQLAAVDGLNLEVNRAEVFGFLGPNGCGKSTTIRMLCGLLLPSEGEIEVLGCQIPRDAEALKRRIGYMTQKFSLYEDLTIGENLEFLAAVQGLSRPESRRRIEELLERYWLADRRKQLAGTLSGGQKQRLALAGAVLHKPDLLLLDEPTSAVDPQSRREFWNSLFELAEAGTTLLVSTHYMDEAERCTRLGILDAGRLVADGSPAELMGALPGHPLLIECAQPRQAQRALQGADEVIAMAQIGASLRVLSAEANARERIARRLAGQGVQAEVKETEPNLEDVFVTVTHQPLQKAEAAR</sequence>
<dbReference type="AlphaFoldDB" id="A0A6J4E1K1"/>
<dbReference type="InterPro" id="IPR003439">
    <property type="entry name" value="ABC_transporter-like_ATP-bd"/>
</dbReference>
<dbReference type="GO" id="GO:0016887">
    <property type="term" value="F:ATP hydrolysis activity"/>
    <property type="evidence" value="ECO:0007669"/>
    <property type="project" value="InterPro"/>
</dbReference>
<dbReference type="InterPro" id="IPR027417">
    <property type="entry name" value="P-loop_NTPase"/>
</dbReference>
<organism evidence="4 6">
    <name type="scientific">Pseudomonas tohonis</name>
    <dbReference type="NCBI Taxonomy" id="2725477"/>
    <lineage>
        <taxon>Bacteria</taxon>
        <taxon>Pseudomonadati</taxon>
        <taxon>Pseudomonadota</taxon>
        <taxon>Gammaproteobacteria</taxon>
        <taxon>Pseudomonadales</taxon>
        <taxon>Pseudomonadaceae</taxon>
        <taxon>Pseudomonas</taxon>
    </lineage>
</organism>
<dbReference type="GO" id="GO:0005524">
    <property type="term" value="F:ATP binding"/>
    <property type="evidence" value="ECO:0007669"/>
    <property type="project" value="UniProtKB-KW"/>
</dbReference>
<evidence type="ECO:0000259" key="3">
    <source>
        <dbReference type="PROSITE" id="PS50893"/>
    </source>
</evidence>
<evidence type="ECO:0000256" key="1">
    <source>
        <dbReference type="ARBA" id="ARBA00022741"/>
    </source>
</evidence>
<keyword evidence="1" id="KW-0547">Nucleotide-binding</keyword>
<dbReference type="CDD" id="cd03230">
    <property type="entry name" value="ABC_DR_subfamily_A"/>
    <property type="match status" value="1"/>
</dbReference>
<evidence type="ECO:0000313" key="7">
    <source>
        <dbReference type="Proteomes" id="UP001054892"/>
    </source>
</evidence>
<evidence type="ECO:0000313" key="4">
    <source>
        <dbReference type="EMBL" id="BCG23328.1"/>
    </source>
</evidence>
<keyword evidence="2 4" id="KW-0067">ATP-binding</keyword>
<feature type="domain" description="ABC transporter" evidence="3">
    <location>
        <begin position="8"/>
        <end position="237"/>
    </location>
</feature>
<dbReference type="EMBL" id="BQKM01000002">
    <property type="protein sequence ID" value="GJN51372.1"/>
    <property type="molecule type" value="Genomic_DNA"/>
</dbReference>
<name>A0A6J4E1K1_9PSED</name>
<gene>
    <name evidence="4" type="ORF">TUM18999_15190</name>
    <name evidence="5" type="ORF">TUM20286_11240</name>
</gene>
<keyword evidence="7" id="KW-1185">Reference proteome</keyword>
<proteinExistence type="predicted"/>
<dbReference type="PANTHER" id="PTHR43038:SF3">
    <property type="entry name" value="ABC TRANSPORTER G FAMILY MEMBER 20 ISOFORM X1"/>
    <property type="match status" value="1"/>
</dbReference>
<evidence type="ECO:0000313" key="5">
    <source>
        <dbReference type="EMBL" id="GJN51372.1"/>
    </source>
</evidence>
<protein>
    <submittedName>
        <fullName evidence="4">ABC transporter ATP-binding protein</fullName>
    </submittedName>
</protein>
<dbReference type="Gene3D" id="3.40.50.300">
    <property type="entry name" value="P-loop containing nucleotide triphosphate hydrolases"/>
    <property type="match status" value="1"/>
</dbReference>
<dbReference type="Proteomes" id="UP000509383">
    <property type="component" value="Chromosome"/>
</dbReference>
<dbReference type="KEGG" id="ptw:TUM18999_15190"/>
<evidence type="ECO:0000256" key="2">
    <source>
        <dbReference type="ARBA" id="ARBA00022840"/>
    </source>
</evidence>
<dbReference type="InterPro" id="IPR003593">
    <property type="entry name" value="AAA+_ATPase"/>
</dbReference>